<dbReference type="SMART" id="SM00355">
    <property type="entry name" value="ZnF_C2H2"/>
    <property type="match status" value="3"/>
</dbReference>
<dbReference type="PANTHER" id="PTHR45718:SF8">
    <property type="entry name" value="GLIS FAMILY ZINC FINGER 2"/>
    <property type="match status" value="1"/>
</dbReference>
<reference evidence="12" key="1">
    <citation type="submission" date="2019-03" db="EMBL/GenBank/DDBJ databases">
        <title>Snf2 controls pulcherriminic acid biosynthesis and connects pigmentation and antifungal activity of the yeast Metschnikowia pulcherrima.</title>
        <authorList>
            <person name="Gore-Lloyd D."/>
            <person name="Sumann I."/>
            <person name="Brachmann A.O."/>
            <person name="Schneeberger K."/>
            <person name="Ortiz-Merino R.A."/>
            <person name="Moreno-Beltran M."/>
            <person name="Schlaefli M."/>
            <person name="Kirner P."/>
            <person name="Santos Kron A."/>
            <person name="Wolfe K.H."/>
            <person name="Piel J."/>
            <person name="Ahrens C.H."/>
            <person name="Henk D."/>
            <person name="Freimoser F.M."/>
        </authorList>
    </citation>
    <scope>NUCLEOTIDE SEQUENCE [LARGE SCALE GENOMIC DNA]</scope>
    <source>
        <strain evidence="12">APC 1.2</strain>
    </source>
</reference>
<dbReference type="PANTHER" id="PTHR45718">
    <property type="entry name" value="TRANSCRIPTIONAL ACTIVATOR CUBITUS INTERRUPTUS"/>
    <property type="match status" value="1"/>
</dbReference>
<evidence type="ECO:0000256" key="5">
    <source>
        <dbReference type="ARBA" id="ARBA00022771"/>
    </source>
</evidence>
<dbReference type="InterPro" id="IPR036236">
    <property type="entry name" value="Znf_C2H2_sf"/>
</dbReference>
<protein>
    <recommendedName>
        <fullName evidence="10">C2H2-type domain-containing protein</fullName>
    </recommendedName>
</protein>
<name>A0A4P6XL26_9ASCO</name>
<keyword evidence="6" id="KW-0862">Zinc</keyword>
<dbReference type="GO" id="GO:0008270">
    <property type="term" value="F:zinc ion binding"/>
    <property type="evidence" value="ECO:0007669"/>
    <property type="project" value="UniProtKB-KW"/>
</dbReference>
<evidence type="ECO:0000256" key="8">
    <source>
        <dbReference type="ARBA" id="ARBA00023242"/>
    </source>
</evidence>
<evidence type="ECO:0000313" key="11">
    <source>
        <dbReference type="EMBL" id="QBM87439.1"/>
    </source>
</evidence>
<evidence type="ECO:0000256" key="3">
    <source>
        <dbReference type="ARBA" id="ARBA00022723"/>
    </source>
</evidence>
<sequence>MSQEPKKQDEHVCKWVECTVPKHPSMAALVTHVSQEHLTPIVPATPNVPVRYSCQWEGCLRFLVEQPLRFALISHCRTHTGEKPYFCPIPECEKHFTRLDALAKHVKGVHDLHQHRDAIALMRYRSDKGKDSPIEVKNLTEDLYTQVLHRDYALRVPWWFSQNFVDVLLAEDETLEALLAQPYETRHHGLAALRYKKFLSLAEDDELISSYDIANNQDLVPFQNETKDVLAWHQPAPRLPIGKSPETYEVLKATLATATRVNKIVKSQLLKAVAENRRLWTVNQALLDANIKIGLGEKSGIKQDSVDEELLADGVE</sequence>
<keyword evidence="7" id="KW-0238">DNA-binding</keyword>
<evidence type="ECO:0000259" key="10">
    <source>
        <dbReference type="PROSITE" id="PS50157"/>
    </source>
</evidence>
<evidence type="ECO:0000256" key="9">
    <source>
        <dbReference type="PROSITE-ProRule" id="PRU00042"/>
    </source>
</evidence>
<keyword evidence="8" id="KW-0539">Nucleus</keyword>
<evidence type="ECO:0000256" key="6">
    <source>
        <dbReference type="ARBA" id="ARBA00022833"/>
    </source>
</evidence>
<keyword evidence="3" id="KW-0479">Metal-binding</keyword>
<dbReference type="EMBL" id="CP034457">
    <property type="protein sequence ID" value="QBM87439.1"/>
    <property type="molecule type" value="Genomic_DNA"/>
</dbReference>
<dbReference type="AlphaFoldDB" id="A0A4P6XL26"/>
<dbReference type="FunFam" id="3.30.160.60:FF:000201">
    <property type="entry name" value="C2H2 finger domain protein (Gli3)"/>
    <property type="match status" value="1"/>
</dbReference>
<dbReference type="GO" id="GO:0000978">
    <property type="term" value="F:RNA polymerase II cis-regulatory region sequence-specific DNA binding"/>
    <property type="evidence" value="ECO:0007669"/>
    <property type="project" value="TreeGrafter"/>
</dbReference>
<evidence type="ECO:0000256" key="2">
    <source>
        <dbReference type="ARBA" id="ARBA00010831"/>
    </source>
</evidence>
<keyword evidence="5 9" id="KW-0863">Zinc-finger</keyword>
<feature type="domain" description="C2H2-type" evidence="10">
    <location>
        <begin position="85"/>
        <end position="115"/>
    </location>
</feature>
<proteinExistence type="inferred from homology"/>
<dbReference type="SUPFAM" id="SSF57667">
    <property type="entry name" value="beta-beta-alpha zinc fingers"/>
    <property type="match status" value="1"/>
</dbReference>
<gene>
    <name evidence="11" type="ORF">METSCH_B06410</name>
</gene>
<dbReference type="PROSITE" id="PS00028">
    <property type="entry name" value="ZINC_FINGER_C2H2_1"/>
    <property type="match status" value="1"/>
</dbReference>
<comment type="similarity">
    <text evidence="2">Belongs to the GLI C2H2-type zinc-finger protein family.</text>
</comment>
<dbReference type="InterPro" id="IPR013087">
    <property type="entry name" value="Znf_C2H2_type"/>
</dbReference>
<dbReference type="InterPro" id="IPR043359">
    <property type="entry name" value="GLI-like"/>
</dbReference>
<comment type="subcellular location">
    <subcellularLocation>
        <location evidence="1">Nucleus</location>
    </subcellularLocation>
</comment>
<organism evidence="11 12">
    <name type="scientific">Metschnikowia aff. pulcherrima</name>
    <dbReference type="NCBI Taxonomy" id="2163413"/>
    <lineage>
        <taxon>Eukaryota</taxon>
        <taxon>Fungi</taxon>
        <taxon>Dikarya</taxon>
        <taxon>Ascomycota</taxon>
        <taxon>Saccharomycotina</taxon>
        <taxon>Pichiomycetes</taxon>
        <taxon>Metschnikowiaceae</taxon>
        <taxon>Metschnikowia</taxon>
    </lineage>
</organism>
<keyword evidence="4" id="KW-0677">Repeat</keyword>
<dbReference type="GO" id="GO:0000981">
    <property type="term" value="F:DNA-binding transcription factor activity, RNA polymerase II-specific"/>
    <property type="evidence" value="ECO:0007669"/>
    <property type="project" value="TreeGrafter"/>
</dbReference>
<accession>A0A4P6XL26</accession>
<evidence type="ECO:0000256" key="1">
    <source>
        <dbReference type="ARBA" id="ARBA00004123"/>
    </source>
</evidence>
<dbReference type="PROSITE" id="PS50157">
    <property type="entry name" value="ZINC_FINGER_C2H2_2"/>
    <property type="match status" value="1"/>
</dbReference>
<dbReference type="STRING" id="2163413.A0A4P6XL26"/>
<evidence type="ECO:0000256" key="7">
    <source>
        <dbReference type="ARBA" id="ARBA00023125"/>
    </source>
</evidence>
<keyword evidence="12" id="KW-1185">Reference proteome</keyword>
<dbReference type="Gene3D" id="3.30.160.60">
    <property type="entry name" value="Classic Zinc Finger"/>
    <property type="match status" value="2"/>
</dbReference>
<dbReference type="GO" id="GO:0005634">
    <property type="term" value="C:nucleus"/>
    <property type="evidence" value="ECO:0007669"/>
    <property type="project" value="UniProtKB-SubCell"/>
</dbReference>
<dbReference type="Proteomes" id="UP000292447">
    <property type="component" value="Chromosome II"/>
</dbReference>
<evidence type="ECO:0000256" key="4">
    <source>
        <dbReference type="ARBA" id="ARBA00022737"/>
    </source>
</evidence>
<evidence type="ECO:0000313" key="12">
    <source>
        <dbReference type="Proteomes" id="UP000292447"/>
    </source>
</evidence>